<keyword evidence="2" id="KW-1185">Reference proteome</keyword>
<comment type="caution">
    <text evidence="1">The sequence shown here is derived from an EMBL/GenBank/DDBJ whole genome shotgun (WGS) entry which is preliminary data.</text>
</comment>
<evidence type="ECO:0000313" key="1">
    <source>
        <dbReference type="EMBL" id="CAK5088336.1"/>
    </source>
</evidence>
<evidence type="ECO:0000313" key="2">
    <source>
        <dbReference type="Proteomes" id="UP001497535"/>
    </source>
</evidence>
<accession>A0ACB1ADB0</accession>
<gene>
    <name evidence="1" type="ORF">MENTE1834_LOCUS35981</name>
</gene>
<organism evidence="1 2">
    <name type="scientific">Meloidogyne enterolobii</name>
    <name type="common">Root-knot nematode worm</name>
    <name type="synonym">Meloidogyne mayaguensis</name>
    <dbReference type="NCBI Taxonomy" id="390850"/>
    <lineage>
        <taxon>Eukaryota</taxon>
        <taxon>Metazoa</taxon>
        <taxon>Ecdysozoa</taxon>
        <taxon>Nematoda</taxon>
        <taxon>Chromadorea</taxon>
        <taxon>Rhabditida</taxon>
        <taxon>Tylenchina</taxon>
        <taxon>Tylenchomorpha</taxon>
        <taxon>Tylenchoidea</taxon>
        <taxon>Meloidogynidae</taxon>
        <taxon>Meloidogyninae</taxon>
        <taxon>Meloidogyne</taxon>
    </lineage>
</organism>
<dbReference type="EMBL" id="CAVMJV010000071">
    <property type="protein sequence ID" value="CAK5088336.1"/>
    <property type="molecule type" value="Genomic_DNA"/>
</dbReference>
<name>A0ACB1ADB0_MELEN</name>
<protein>
    <submittedName>
        <fullName evidence="1">Uncharacterized protein</fullName>
    </submittedName>
</protein>
<sequence>MDIGILSRLVVDVDEVACVCRAVNVKPLIVDGDDGGDVGAKHTSSSGKYLSQIPFFVQVLTITH</sequence>
<proteinExistence type="predicted"/>
<reference evidence="1" key="1">
    <citation type="submission" date="2023-11" db="EMBL/GenBank/DDBJ databases">
        <authorList>
            <person name="Poullet M."/>
        </authorList>
    </citation>
    <scope>NUCLEOTIDE SEQUENCE</scope>
    <source>
        <strain evidence="1">E1834</strain>
    </source>
</reference>
<dbReference type="Proteomes" id="UP001497535">
    <property type="component" value="Unassembled WGS sequence"/>
</dbReference>